<gene>
    <name evidence="2" type="ORF">Hyperionvirus12_33</name>
</gene>
<name>A0A3G5A980_9VIRU</name>
<accession>A0A3G5A980</accession>
<reference evidence="2" key="1">
    <citation type="submission" date="2018-10" db="EMBL/GenBank/DDBJ databases">
        <title>Hidden diversity of soil giant viruses.</title>
        <authorList>
            <person name="Schulz F."/>
            <person name="Alteio L."/>
            <person name="Goudeau D."/>
            <person name="Ryan E.M."/>
            <person name="Malmstrom R.R."/>
            <person name="Blanchard J."/>
            <person name="Woyke T."/>
        </authorList>
    </citation>
    <scope>NUCLEOTIDE SEQUENCE</scope>
    <source>
        <strain evidence="2">HYV1</strain>
    </source>
</reference>
<keyword evidence="1" id="KW-0812">Transmembrane</keyword>
<evidence type="ECO:0000256" key="1">
    <source>
        <dbReference type="SAM" id="Phobius"/>
    </source>
</evidence>
<dbReference type="EMBL" id="MK072394">
    <property type="protein sequence ID" value="AYV83836.1"/>
    <property type="molecule type" value="Genomic_DNA"/>
</dbReference>
<feature type="transmembrane region" description="Helical" evidence="1">
    <location>
        <begin position="105"/>
        <end position="125"/>
    </location>
</feature>
<proteinExistence type="predicted"/>
<sequence>MLTRVTRVLSGRVRLAAVKPFAAVGMMASRRTICVAAVAWKPKEYHGFQRRFLSLPANEAKNQQTRETPVRETYPPVTHVTHVNNYPQESNFRFIVNKFGGMLKFIFWGTAAMIVMACVFSYLFFPGSKFNVTKKYVEINMFGFYMKVDL</sequence>
<organism evidence="2">
    <name type="scientific">Hyperionvirus sp</name>
    <dbReference type="NCBI Taxonomy" id="2487770"/>
    <lineage>
        <taxon>Viruses</taxon>
        <taxon>Varidnaviria</taxon>
        <taxon>Bamfordvirae</taxon>
        <taxon>Nucleocytoviricota</taxon>
        <taxon>Megaviricetes</taxon>
        <taxon>Imitervirales</taxon>
        <taxon>Mimiviridae</taxon>
        <taxon>Klosneuvirinae</taxon>
    </lineage>
</organism>
<protein>
    <submittedName>
        <fullName evidence="2">Uncharacterized protein</fullName>
    </submittedName>
</protein>
<evidence type="ECO:0000313" key="2">
    <source>
        <dbReference type="EMBL" id="AYV83836.1"/>
    </source>
</evidence>
<keyword evidence="1" id="KW-0472">Membrane</keyword>
<keyword evidence="1" id="KW-1133">Transmembrane helix</keyword>